<dbReference type="EMBL" id="GBRH01209807">
    <property type="protein sequence ID" value="JAD88088.1"/>
    <property type="molecule type" value="Transcribed_RNA"/>
</dbReference>
<proteinExistence type="predicted"/>
<organism evidence="1">
    <name type="scientific">Arundo donax</name>
    <name type="common">Giant reed</name>
    <name type="synonym">Donax arundinaceus</name>
    <dbReference type="NCBI Taxonomy" id="35708"/>
    <lineage>
        <taxon>Eukaryota</taxon>
        <taxon>Viridiplantae</taxon>
        <taxon>Streptophyta</taxon>
        <taxon>Embryophyta</taxon>
        <taxon>Tracheophyta</taxon>
        <taxon>Spermatophyta</taxon>
        <taxon>Magnoliopsida</taxon>
        <taxon>Liliopsida</taxon>
        <taxon>Poales</taxon>
        <taxon>Poaceae</taxon>
        <taxon>PACMAD clade</taxon>
        <taxon>Arundinoideae</taxon>
        <taxon>Arundineae</taxon>
        <taxon>Arundo</taxon>
    </lineage>
</organism>
<reference evidence="1" key="1">
    <citation type="submission" date="2014-09" db="EMBL/GenBank/DDBJ databases">
        <authorList>
            <person name="Magalhaes I.L.F."/>
            <person name="Oliveira U."/>
            <person name="Santos F.R."/>
            <person name="Vidigal T.H.D.A."/>
            <person name="Brescovit A.D."/>
            <person name="Santos A.J."/>
        </authorList>
    </citation>
    <scope>NUCLEOTIDE SEQUENCE</scope>
    <source>
        <tissue evidence="1">Shoot tissue taken approximately 20 cm above the soil surface</tissue>
    </source>
</reference>
<name>A0A0A9DN63_ARUDO</name>
<dbReference type="AlphaFoldDB" id="A0A0A9DN63"/>
<evidence type="ECO:0000313" key="1">
    <source>
        <dbReference type="EMBL" id="JAD88088.1"/>
    </source>
</evidence>
<protein>
    <submittedName>
        <fullName evidence="1">Uncharacterized protein</fullName>
    </submittedName>
</protein>
<accession>A0A0A9DN63</accession>
<sequence>MESTNASNEAKISSPLVTRLLVLLPSSSSPGSAAA</sequence>
<reference evidence="1" key="2">
    <citation type="journal article" date="2015" name="Data Brief">
        <title>Shoot transcriptome of the giant reed, Arundo donax.</title>
        <authorList>
            <person name="Barrero R.A."/>
            <person name="Guerrero F.D."/>
            <person name="Moolhuijzen P."/>
            <person name="Goolsby J.A."/>
            <person name="Tidwell J."/>
            <person name="Bellgard S.E."/>
            <person name="Bellgard M.I."/>
        </authorList>
    </citation>
    <scope>NUCLEOTIDE SEQUENCE</scope>
    <source>
        <tissue evidence="1">Shoot tissue taken approximately 20 cm above the soil surface</tissue>
    </source>
</reference>